<dbReference type="CDD" id="cd02947">
    <property type="entry name" value="TRX_family"/>
    <property type="match status" value="1"/>
</dbReference>
<dbReference type="PRINTS" id="PR00421">
    <property type="entry name" value="THIOREDOXIN"/>
</dbReference>
<evidence type="ECO:0000256" key="2">
    <source>
        <dbReference type="ARBA" id="ARBA00022448"/>
    </source>
</evidence>
<accession>A0ABV4I483</accession>
<gene>
    <name evidence="9" type="primary">trxA</name>
    <name evidence="9" type="ORF">AB2L28_13805</name>
</gene>
<keyword evidence="10" id="KW-1185">Reference proteome</keyword>
<keyword evidence="5" id="KW-0676">Redox-active center</keyword>
<organism evidence="9 10">
    <name type="scientific">Kineococcus mangrovi</name>
    <dbReference type="NCBI Taxonomy" id="1660183"/>
    <lineage>
        <taxon>Bacteria</taxon>
        <taxon>Bacillati</taxon>
        <taxon>Actinomycetota</taxon>
        <taxon>Actinomycetes</taxon>
        <taxon>Kineosporiales</taxon>
        <taxon>Kineosporiaceae</taxon>
        <taxon>Kineococcus</taxon>
    </lineage>
</organism>
<comment type="similarity">
    <text evidence="1 7">Belongs to the thioredoxin family.</text>
</comment>
<protein>
    <recommendedName>
        <fullName evidence="6 7">Thioredoxin</fullName>
    </recommendedName>
</protein>
<evidence type="ECO:0000256" key="7">
    <source>
        <dbReference type="PIRNR" id="PIRNR000077"/>
    </source>
</evidence>
<dbReference type="PROSITE" id="PS00194">
    <property type="entry name" value="THIOREDOXIN_1"/>
    <property type="match status" value="1"/>
</dbReference>
<feature type="domain" description="Thioredoxin" evidence="8">
    <location>
        <begin position="1"/>
        <end position="108"/>
    </location>
</feature>
<evidence type="ECO:0000256" key="3">
    <source>
        <dbReference type="ARBA" id="ARBA00022982"/>
    </source>
</evidence>
<dbReference type="InterPro" id="IPR036249">
    <property type="entry name" value="Thioredoxin-like_sf"/>
</dbReference>
<dbReference type="InterPro" id="IPR005746">
    <property type="entry name" value="Thioredoxin"/>
</dbReference>
<dbReference type="Proteomes" id="UP001566476">
    <property type="component" value="Unassembled WGS sequence"/>
</dbReference>
<dbReference type="Gene3D" id="3.40.30.10">
    <property type="entry name" value="Glutaredoxin"/>
    <property type="match status" value="1"/>
</dbReference>
<keyword evidence="2" id="KW-0813">Transport</keyword>
<dbReference type="PANTHER" id="PTHR45663:SF11">
    <property type="entry name" value="GEO12009P1"/>
    <property type="match status" value="1"/>
</dbReference>
<evidence type="ECO:0000256" key="6">
    <source>
        <dbReference type="NCBIfam" id="TIGR01068"/>
    </source>
</evidence>
<dbReference type="InterPro" id="IPR013766">
    <property type="entry name" value="Thioredoxin_domain"/>
</dbReference>
<evidence type="ECO:0000313" key="9">
    <source>
        <dbReference type="EMBL" id="MEZ0493311.1"/>
    </source>
</evidence>
<dbReference type="InterPro" id="IPR017937">
    <property type="entry name" value="Thioredoxin_CS"/>
</dbReference>
<dbReference type="SUPFAM" id="SSF52833">
    <property type="entry name" value="Thioredoxin-like"/>
    <property type="match status" value="1"/>
</dbReference>
<evidence type="ECO:0000256" key="5">
    <source>
        <dbReference type="ARBA" id="ARBA00023284"/>
    </source>
</evidence>
<keyword evidence="3" id="KW-0249">Electron transport</keyword>
<comment type="caution">
    <text evidence="9">The sequence shown here is derived from an EMBL/GenBank/DDBJ whole genome shotgun (WGS) entry which is preliminary data.</text>
</comment>
<proteinExistence type="inferred from homology"/>
<dbReference type="PANTHER" id="PTHR45663">
    <property type="entry name" value="GEO12009P1"/>
    <property type="match status" value="1"/>
</dbReference>
<evidence type="ECO:0000313" key="10">
    <source>
        <dbReference type="Proteomes" id="UP001566476"/>
    </source>
</evidence>
<keyword evidence="4" id="KW-1015">Disulfide bond</keyword>
<reference evidence="9 10" key="1">
    <citation type="submission" date="2024-07" db="EMBL/GenBank/DDBJ databases">
        <authorList>
            <person name="Thanompreechachai J."/>
            <person name="Duangmal K."/>
        </authorList>
    </citation>
    <scope>NUCLEOTIDE SEQUENCE [LARGE SCALE GENOMIC DNA]</scope>
    <source>
        <strain evidence="9 10">TBRC 1896</strain>
    </source>
</reference>
<name>A0ABV4I483_9ACTN</name>
<evidence type="ECO:0000256" key="1">
    <source>
        <dbReference type="ARBA" id="ARBA00008987"/>
    </source>
</evidence>
<dbReference type="NCBIfam" id="TIGR01068">
    <property type="entry name" value="thioredoxin"/>
    <property type="match status" value="1"/>
</dbReference>
<evidence type="ECO:0000259" key="8">
    <source>
        <dbReference type="PROSITE" id="PS51352"/>
    </source>
</evidence>
<dbReference type="PIRSF" id="PIRSF000077">
    <property type="entry name" value="Thioredoxin"/>
    <property type="match status" value="1"/>
</dbReference>
<dbReference type="PROSITE" id="PS51352">
    <property type="entry name" value="THIOREDOXIN_2"/>
    <property type="match status" value="1"/>
</dbReference>
<evidence type="ECO:0000256" key="4">
    <source>
        <dbReference type="ARBA" id="ARBA00023157"/>
    </source>
</evidence>
<sequence>MSATAATTDDTFDVDVLQSDKPVLVDFWAPWCGPCRQVAPILEEIAAEHGEKITVVKVNTDENPRIAAKYGVTSIPTLNVYSGGEVVKTIIGARPKPALLQELAEFVG</sequence>
<dbReference type="EMBL" id="JBGGTQ010000006">
    <property type="protein sequence ID" value="MEZ0493311.1"/>
    <property type="molecule type" value="Genomic_DNA"/>
</dbReference>
<dbReference type="Pfam" id="PF00085">
    <property type="entry name" value="Thioredoxin"/>
    <property type="match status" value="1"/>
</dbReference>
<dbReference type="RefSeq" id="WP_370719559.1">
    <property type="nucleotide sequence ID" value="NZ_JBGGTQ010000006.1"/>
</dbReference>